<feature type="transmembrane region" description="Helical" evidence="6">
    <location>
        <begin position="415"/>
        <end position="436"/>
    </location>
</feature>
<dbReference type="Proteomes" id="UP000319094">
    <property type="component" value="Unassembled WGS sequence"/>
</dbReference>
<keyword evidence="3 6" id="KW-0812">Transmembrane</keyword>
<evidence type="ECO:0000259" key="7">
    <source>
        <dbReference type="Pfam" id="PF02687"/>
    </source>
</evidence>
<feature type="transmembrane region" description="Helical" evidence="6">
    <location>
        <begin position="198"/>
        <end position="218"/>
    </location>
</feature>
<comment type="caution">
    <text evidence="8">The sequence shown here is derived from an EMBL/GenBank/DDBJ whole genome shotgun (WGS) entry which is preliminary data.</text>
</comment>
<feature type="transmembrane region" description="Helical" evidence="6">
    <location>
        <begin position="99"/>
        <end position="125"/>
    </location>
</feature>
<proteinExistence type="predicted"/>
<feature type="transmembrane region" description="Helical" evidence="6">
    <location>
        <begin position="283"/>
        <end position="303"/>
    </location>
</feature>
<keyword evidence="5 6" id="KW-0472">Membrane</keyword>
<dbReference type="OrthoDB" id="3171962at2"/>
<reference evidence="8 9" key="1">
    <citation type="submission" date="2019-06" db="EMBL/GenBank/DDBJ databases">
        <title>Sequencing the genomes of 1000 actinobacteria strains.</title>
        <authorList>
            <person name="Klenk H.-P."/>
        </authorList>
    </citation>
    <scope>NUCLEOTIDE SEQUENCE [LARGE SCALE GENOMIC DNA]</scope>
    <source>
        <strain evidence="8 9">DSM 8803</strain>
    </source>
</reference>
<keyword evidence="2" id="KW-1003">Cell membrane</keyword>
<organism evidence="8 9">
    <name type="scientific">Leucobacter komagatae</name>
    <dbReference type="NCBI Taxonomy" id="55969"/>
    <lineage>
        <taxon>Bacteria</taxon>
        <taxon>Bacillati</taxon>
        <taxon>Actinomycetota</taxon>
        <taxon>Actinomycetes</taxon>
        <taxon>Micrococcales</taxon>
        <taxon>Microbacteriaceae</taxon>
        <taxon>Leucobacter</taxon>
    </lineage>
</organism>
<evidence type="ECO:0000256" key="6">
    <source>
        <dbReference type="SAM" id="Phobius"/>
    </source>
</evidence>
<dbReference type="RefSeq" id="WP_141886750.1">
    <property type="nucleotide sequence ID" value="NZ_BAAAUY010000010.1"/>
</dbReference>
<evidence type="ECO:0000256" key="4">
    <source>
        <dbReference type="ARBA" id="ARBA00022989"/>
    </source>
</evidence>
<dbReference type="AlphaFoldDB" id="A0A542Y5W4"/>
<evidence type="ECO:0000256" key="1">
    <source>
        <dbReference type="ARBA" id="ARBA00004651"/>
    </source>
</evidence>
<feature type="transmembrane region" description="Helical" evidence="6">
    <location>
        <begin position="323"/>
        <end position="345"/>
    </location>
</feature>
<keyword evidence="9" id="KW-1185">Reference proteome</keyword>
<feature type="transmembrane region" description="Helical" evidence="6">
    <location>
        <begin position="57"/>
        <end position="78"/>
    </location>
</feature>
<feature type="transmembrane region" description="Helical" evidence="6">
    <location>
        <begin position="230"/>
        <end position="251"/>
    </location>
</feature>
<dbReference type="InterPro" id="IPR003838">
    <property type="entry name" value="ABC3_permease_C"/>
</dbReference>
<gene>
    <name evidence="8" type="ORF">FB468_1454</name>
</gene>
<keyword evidence="4 6" id="KW-1133">Transmembrane helix</keyword>
<feature type="transmembrane region" description="Helical" evidence="6">
    <location>
        <begin position="145"/>
        <end position="166"/>
    </location>
</feature>
<protein>
    <submittedName>
        <fullName evidence="8">Putative ABC transport system permease protein</fullName>
    </submittedName>
</protein>
<evidence type="ECO:0000313" key="8">
    <source>
        <dbReference type="EMBL" id="TQL43433.1"/>
    </source>
</evidence>
<sequence length="449" mass="44896">MIGLAVSELRAGWEAWVGLVLVSTVAALACGVGVSMIETGLIAGGQYLEGFSGAAGAVLTFTAPAGVVVTAAVARLAVNLGQPTYARWRLAGVSPGQTAAVVLTQVFGSGAAGGVLGYGLASVLAGPTIHSAFEEGSGGYTEIPIVTGPLTLAVCVGGSIVVALLGGARAARSAARTPALAALREPEIEGKRMRWWRWLALGVAVAAAAWCGTALAGVGSVSQFFSLAPILPVTLTLVLVAAGPALYPLVLRGWSALIPARAGAAWYLARHEANYHLSRSTAAITPLFTGAALFGGLYTVAATSNPAVQALGSSGITLAASQVVLMFGGPILLAVYGAAVVLFMSNRTQGAEQALLRATGAEARTVIAAAALQAVIHVGTAMLLACLVLVTTAAVSALALSNFTPSTPIVDFAHAGSIGAIGCALTVTATLLPVAARGRRSVRTQLAAV</sequence>
<dbReference type="Pfam" id="PF02687">
    <property type="entry name" value="FtsX"/>
    <property type="match status" value="1"/>
</dbReference>
<evidence type="ECO:0000313" key="9">
    <source>
        <dbReference type="Proteomes" id="UP000319094"/>
    </source>
</evidence>
<evidence type="ECO:0000256" key="2">
    <source>
        <dbReference type="ARBA" id="ARBA00022475"/>
    </source>
</evidence>
<feature type="domain" description="ABC3 transporter permease C-terminal" evidence="7">
    <location>
        <begin position="58"/>
        <end position="178"/>
    </location>
</feature>
<feature type="transmembrane region" description="Helical" evidence="6">
    <location>
        <begin position="366"/>
        <end position="395"/>
    </location>
</feature>
<name>A0A542Y5W4_9MICO</name>
<feature type="transmembrane region" description="Helical" evidence="6">
    <location>
        <begin position="12"/>
        <end position="37"/>
    </location>
</feature>
<evidence type="ECO:0000256" key="3">
    <source>
        <dbReference type="ARBA" id="ARBA00022692"/>
    </source>
</evidence>
<dbReference type="EMBL" id="VFON01000001">
    <property type="protein sequence ID" value="TQL43433.1"/>
    <property type="molecule type" value="Genomic_DNA"/>
</dbReference>
<comment type="subcellular location">
    <subcellularLocation>
        <location evidence="1">Cell membrane</location>
        <topology evidence="1">Multi-pass membrane protein</topology>
    </subcellularLocation>
</comment>
<accession>A0A542Y5W4</accession>
<evidence type="ECO:0000256" key="5">
    <source>
        <dbReference type="ARBA" id="ARBA00023136"/>
    </source>
</evidence>
<dbReference type="GO" id="GO:0005886">
    <property type="term" value="C:plasma membrane"/>
    <property type="evidence" value="ECO:0007669"/>
    <property type="project" value="UniProtKB-SubCell"/>
</dbReference>